<name>A0A6N2AVJ1_SOLCI</name>
<gene>
    <name evidence="2" type="ORF">EJD97_021287</name>
</gene>
<accession>A0A6N2AVJ1</accession>
<comment type="caution">
    <text evidence="2">The sequence shown here is derived from an EMBL/GenBank/DDBJ whole genome shotgun (WGS) entry which is preliminary data.</text>
</comment>
<dbReference type="PANTHER" id="PTHR36344">
    <property type="entry name" value="RX N-TERMINAL DOMAIN-CONTAINING PROTEIN"/>
    <property type="match status" value="1"/>
</dbReference>
<organism evidence="2">
    <name type="scientific">Solanum chilense</name>
    <name type="common">Tomato</name>
    <name type="synonym">Lycopersicon chilense</name>
    <dbReference type="NCBI Taxonomy" id="4083"/>
    <lineage>
        <taxon>Eukaryota</taxon>
        <taxon>Viridiplantae</taxon>
        <taxon>Streptophyta</taxon>
        <taxon>Embryophyta</taxon>
        <taxon>Tracheophyta</taxon>
        <taxon>Spermatophyta</taxon>
        <taxon>Magnoliopsida</taxon>
        <taxon>eudicotyledons</taxon>
        <taxon>Gunneridae</taxon>
        <taxon>Pentapetalae</taxon>
        <taxon>asterids</taxon>
        <taxon>lamiids</taxon>
        <taxon>Solanales</taxon>
        <taxon>Solanaceae</taxon>
        <taxon>Solanoideae</taxon>
        <taxon>Solaneae</taxon>
        <taxon>Solanum</taxon>
        <taxon>Solanum subgen. Lycopersicon</taxon>
    </lineage>
</organism>
<dbReference type="AlphaFoldDB" id="A0A6N2AVJ1"/>
<keyword evidence="1" id="KW-0175">Coiled coil</keyword>
<dbReference type="EMBL" id="RXGB01006421">
    <property type="protein sequence ID" value="TMW86507.1"/>
    <property type="molecule type" value="Genomic_DNA"/>
</dbReference>
<dbReference type="PANTHER" id="PTHR36344:SF5">
    <property type="entry name" value="INTEGRASE CORE DOMAIN CONTAINING PROTEIN"/>
    <property type="match status" value="1"/>
</dbReference>
<evidence type="ECO:0000256" key="1">
    <source>
        <dbReference type="SAM" id="Coils"/>
    </source>
</evidence>
<sequence length="106" mass="12644">MDPATTERLSQINQRILNVENERREHQQMFHAFVEHVPAVFSELVEQHIQQLLNQIQTLEEEGRTLSQNREDIIVRMVFRIRGGNRSSLSLWLMRLNQLVEGRWHS</sequence>
<protein>
    <submittedName>
        <fullName evidence="2">Uncharacterized protein</fullName>
    </submittedName>
</protein>
<evidence type="ECO:0000313" key="2">
    <source>
        <dbReference type="EMBL" id="TMW86507.1"/>
    </source>
</evidence>
<reference evidence="2" key="1">
    <citation type="submission" date="2019-05" db="EMBL/GenBank/DDBJ databases">
        <title>The de novo reference genome and transcriptome assemblies of the wild tomato species Solanum chilense.</title>
        <authorList>
            <person name="Stam R."/>
            <person name="Nosenko T."/>
            <person name="Hoerger A.C."/>
            <person name="Stephan W."/>
            <person name="Seidel M.A."/>
            <person name="Kuhn J.M.M."/>
            <person name="Haberer G."/>
            <person name="Tellier A."/>
        </authorList>
    </citation>
    <scope>NUCLEOTIDE SEQUENCE</scope>
    <source>
        <tissue evidence="2">Mature leaves</tissue>
    </source>
</reference>
<feature type="coiled-coil region" evidence="1">
    <location>
        <begin position="9"/>
        <end position="69"/>
    </location>
</feature>
<proteinExistence type="predicted"/>